<dbReference type="Gene3D" id="3.30.2040.10">
    <property type="entry name" value="PSTPO5379-like domain"/>
    <property type="match status" value="1"/>
</dbReference>
<dbReference type="EC" id="4.2.1.-" evidence="3"/>
<dbReference type="InterPro" id="IPR038021">
    <property type="entry name" value="Putative_hydro-lyase"/>
</dbReference>
<proteinExistence type="inferred from homology"/>
<protein>
    <recommendedName>
        <fullName evidence="3">Putative hydro-lyase IAG44_33510</fullName>
        <ecNumber evidence="3">4.2.1.-</ecNumber>
    </recommendedName>
</protein>
<gene>
    <name evidence="4" type="ORF">IAG44_33510</name>
</gene>
<dbReference type="Gene3D" id="3.40.1640.10">
    <property type="entry name" value="PSTPO5379-like"/>
    <property type="match status" value="1"/>
</dbReference>
<dbReference type="EMBL" id="CP060828">
    <property type="protein sequence ID" value="QNP73900.1"/>
    <property type="molecule type" value="Genomic_DNA"/>
</dbReference>
<dbReference type="KEGG" id="sroi:IAG44_33510"/>
<dbReference type="AlphaFoldDB" id="A0A7H0IM84"/>
<dbReference type="PANTHER" id="PTHR32022:SF10">
    <property type="entry name" value="D-GLUTAMATE CYCLASE, MITOCHONDRIAL"/>
    <property type="match status" value="1"/>
</dbReference>
<dbReference type="Proteomes" id="UP000516052">
    <property type="component" value="Chromosome"/>
</dbReference>
<dbReference type="GO" id="GO:0016829">
    <property type="term" value="F:lyase activity"/>
    <property type="evidence" value="ECO:0007669"/>
    <property type="project" value="UniProtKB-KW"/>
</dbReference>
<dbReference type="Pfam" id="PF07286">
    <property type="entry name" value="D-Glu_cyclase"/>
    <property type="match status" value="1"/>
</dbReference>
<evidence type="ECO:0000313" key="5">
    <source>
        <dbReference type="Proteomes" id="UP000516052"/>
    </source>
</evidence>
<keyword evidence="2 3" id="KW-0456">Lyase</keyword>
<keyword evidence="5" id="KW-1185">Reference proteome</keyword>
<accession>A0A7H0IM84</accession>
<dbReference type="PANTHER" id="PTHR32022">
    <property type="entry name" value="D-GLUTAMATE CYCLASE, MITOCHONDRIAL"/>
    <property type="match status" value="1"/>
</dbReference>
<dbReference type="InterPro" id="IPR016938">
    <property type="entry name" value="UPF0317"/>
</dbReference>
<name>A0A7H0IM84_9ACTN</name>
<comment type="similarity">
    <text evidence="1 3">Belongs to the D-glutamate cyclase family.</text>
</comment>
<reference evidence="4 5" key="1">
    <citation type="submission" date="2020-08" db="EMBL/GenBank/DDBJ databases">
        <title>A novel species.</title>
        <authorList>
            <person name="Gao J."/>
        </authorList>
    </citation>
    <scope>NUCLEOTIDE SEQUENCE [LARGE SCALE GENOMIC DNA]</scope>
    <source>
        <strain evidence="4 5">CRXT-G-22</strain>
    </source>
</reference>
<dbReference type="HAMAP" id="MF_01830">
    <property type="entry name" value="Hydro_lyase"/>
    <property type="match status" value="1"/>
</dbReference>
<dbReference type="InterPro" id="IPR009906">
    <property type="entry name" value="D-Glu_cyclase"/>
</dbReference>
<dbReference type="FunFam" id="3.30.2040.10:FF:000001">
    <property type="entry name" value="D-glutamate cyclase, mitochondrial"/>
    <property type="match status" value="1"/>
</dbReference>
<organism evidence="4 5">
    <name type="scientific">Streptomyces roseirectus</name>
    <dbReference type="NCBI Taxonomy" id="2768066"/>
    <lineage>
        <taxon>Bacteria</taxon>
        <taxon>Bacillati</taxon>
        <taxon>Actinomycetota</taxon>
        <taxon>Actinomycetes</taxon>
        <taxon>Kitasatosporales</taxon>
        <taxon>Streptomycetaceae</taxon>
        <taxon>Streptomyces</taxon>
    </lineage>
</organism>
<evidence type="ECO:0000256" key="3">
    <source>
        <dbReference type="HAMAP-Rule" id="MF_01830"/>
    </source>
</evidence>
<dbReference type="PIRSF" id="PIRSF029755">
    <property type="entry name" value="UCP029755"/>
    <property type="match status" value="1"/>
</dbReference>
<dbReference type="NCBIfam" id="NF003969">
    <property type="entry name" value="PRK05463.1"/>
    <property type="match status" value="1"/>
</dbReference>
<evidence type="ECO:0000256" key="2">
    <source>
        <dbReference type="ARBA" id="ARBA00023239"/>
    </source>
</evidence>
<dbReference type="SUPFAM" id="SSF160920">
    <property type="entry name" value="PSTPO5379-like"/>
    <property type="match status" value="1"/>
</dbReference>
<sequence>MQTTPPGPRAVAHDRPVIAVDPRAHAWSPETARARFREGLSGPTAGLAPGRTQANLIAVPADWAYDVLLFCQRNPKPCPVLDVTDAGSWTTPLAEGADLRTDLPRYRVWRDGELVDEPTDARAYWRDDLVAFLIGCSFTFESALTRAGVPMRHVEQGRNVPMYVTDRLCRPAGRLSGPLVVSMRPVPARHLETAVRETALLPAVHGDPVHLGDPAGLGIADLSRPDFGDPVDAGPDDIPVFWACGVTPQAAVMASRPPFALTHAPGHMFLTDARDEQYRVGAPAFRQETA</sequence>
<evidence type="ECO:0000313" key="4">
    <source>
        <dbReference type="EMBL" id="QNP73900.1"/>
    </source>
</evidence>
<evidence type="ECO:0000256" key="1">
    <source>
        <dbReference type="ARBA" id="ARBA00007896"/>
    </source>
</evidence>